<dbReference type="EMBL" id="LGAV01000012">
    <property type="protein sequence ID" value="KOS12485.1"/>
    <property type="molecule type" value="Genomic_DNA"/>
</dbReference>
<evidence type="ECO:0000256" key="1">
    <source>
        <dbReference type="SAM" id="Phobius"/>
    </source>
</evidence>
<feature type="transmembrane region" description="Helical" evidence="1">
    <location>
        <begin position="6"/>
        <end position="24"/>
    </location>
</feature>
<evidence type="ECO:0000313" key="2">
    <source>
        <dbReference type="EMBL" id="KOS12485.1"/>
    </source>
</evidence>
<keyword evidence="3" id="KW-1185">Reference proteome</keyword>
<proteinExistence type="predicted"/>
<reference evidence="2 3" key="1">
    <citation type="submission" date="2015-07" db="EMBL/GenBank/DDBJ databases">
        <title>Draft Genome Sequence of Malassezia furfur CBS1878 and Malassezia pachydermatis CBS1879.</title>
        <authorList>
            <person name="Triana S."/>
            <person name="Ohm R."/>
            <person name="Gonzalez A."/>
            <person name="DeCock H."/>
            <person name="Restrepo S."/>
            <person name="Celis A."/>
        </authorList>
    </citation>
    <scope>NUCLEOTIDE SEQUENCE [LARGE SCALE GENOMIC DNA]</scope>
    <source>
        <strain evidence="2 3">CBS 1879</strain>
    </source>
</reference>
<keyword evidence="1" id="KW-1133">Transmembrane helix</keyword>
<evidence type="ECO:0000313" key="3">
    <source>
        <dbReference type="Proteomes" id="UP000037751"/>
    </source>
</evidence>
<accession>A0A0M9VMP7</accession>
<dbReference type="RefSeq" id="XP_017990117.1">
    <property type="nucleotide sequence ID" value="XM_018137379.1"/>
</dbReference>
<dbReference type="OrthoDB" id="2505950at2759"/>
<protein>
    <submittedName>
        <fullName evidence="2">Uncharacterized protein</fullName>
    </submittedName>
</protein>
<keyword evidence="1" id="KW-0812">Transmembrane</keyword>
<name>A0A0M9VMP7_9BASI</name>
<keyword evidence="1" id="KW-0472">Membrane</keyword>
<organism evidence="2 3">
    <name type="scientific">Malassezia pachydermatis</name>
    <dbReference type="NCBI Taxonomy" id="77020"/>
    <lineage>
        <taxon>Eukaryota</taxon>
        <taxon>Fungi</taxon>
        <taxon>Dikarya</taxon>
        <taxon>Basidiomycota</taxon>
        <taxon>Ustilaginomycotina</taxon>
        <taxon>Malasseziomycetes</taxon>
        <taxon>Malasseziales</taxon>
        <taxon>Malasseziaceae</taxon>
        <taxon>Malassezia</taxon>
    </lineage>
</organism>
<dbReference type="Proteomes" id="UP000037751">
    <property type="component" value="Unassembled WGS sequence"/>
</dbReference>
<comment type="caution">
    <text evidence="2">The sequence shown here is derived from an EMBL/GenBank/DDBJ whole genome shotgun (WGS) entry which is preliminary data.</text>
</comment>
<dbReference type="AlphaFoldDB" id="A0A0M9VMP7"/>
<dbReference type="GeneID" id="28729255"/>
<gene>
    <name evidence="2" type="ORF">Malapachy_2895</name>
</gene>
<sequence>MPTLGDWIGLILISALVYAIYTGLQHSGDAKQAMKDKLQSLEAKGVSISSDGISIRSTRPALDRDAYVDATKERVDKGRAFLQQHGSFNTAKQP</sequence>
<dbReference type="VEuPathDB" id="FungiDB:Malapachy_2895"/>